<dbReference type="OrthoDB" id="5957871at2759"/>
<feature type="domain" description="G-protein coupled receptors family 1 profile" evidence="11">
    <location>
        <begin position="11"/>
        <end position="335"/>
    </location>
</feature>
<dbReference type="InParanoid" id="T1EGR6"/>
<comment type="similarity">
    <text evidence="9">Belongs to the G-protein coupled receptor 1 family.</text>
</comment>
<feature type="transmembrane region" description="Helical" evidence="10">
    <location>
        <begin position="154"/>
        <end position="176"/>
    </location>
</feature>
<dbReference type="AlphaFoldDB" id="T1EGR6"/>
<evidence type="ECO:0000256" key="1">
    <source>
        <dbReference type="ARBA" id="ARBA00004651"/>
    </source>
</evidence>
<feature type="transmembrane region" description="Helical" evidence="10">
    <location>
        <begin position="315"/>
        <end position="338"/>
    </location>
</feature>
<dbReference type="GO" id="GO:0043410">
    <property type="term" value="P:positive regulation of MAPK cascade"/>
    <property type="evidence" value="ECO:0000318"/>
    <property type="project" value="GO_Central"/>
</dbReference>
<dbReference type="FunCoup" id="T1EGR6">
    <property type="interactions" value="100"/>
</dbReference>
<feature type="transmembrane region" description="Helical" evidence="10">
    <location>
        <begin position="70"/>
        <end position="91"/>
    </location>
</feature>
<dbReference type="SMART" id="SM01381">
    <property type="entry name" value="7TM_GPCR_Srsx"/>
    <property type="match status" value="1"/>
</dbReference>
<keyword evidence="2" id="KW-1003">Cell membrane</keyword>
<dbReference type="GO" id="GO:0005886">
    <property type="term" value="C:plasma membrane"/>
    <property type="evidence" value="ECO:0000318"/>
    <property type="project" value="GO_Central"/>
</dbReference>
<dbReference type="KEGG" id="hro:HELRODRAFT_121368"/>
<dbReference type="PROSITE" id="PS50262">
    <property type="entry name" value="G_PROTEIN_RECEP_F1_2"/>
    <property type="match status" value="1"/>
</dbReference>
<keyword evidence="14" id="KW-1185">Reference proteome</keyword>
<dbReference type="EMBL" id="KB096742">
    <property type="protein sequence ID" value="ESO02239.1"/>
    <property type="molecule type" value="Genomic_DNA"/>
</dbReference>
<keyword evidence="4 10" id="KW-1133">Transmembrane helix</keyword>
<proteinExistence type="inferred from homology"/>
<dbReference type="PROSITE" id="PS00237">
    <property type="entry name" value="G_PROTEIN_RECEP_F1_1"/>
    <property type="match status" value="1"/>
</dbReference>
<dbReference type="InterPro" id="IPR017452">
    <property type="entry name" value="GPCR_Rhodpsn_7TM"/>
</dbReference>
<evidence type="ECO:0000256" key="4">
    <source>
        <dbReference type="ARBA" id="ARBA00022989"/>
    </source>
</evidence>
<evidence type="ECO:0000313" key="13">
    <source>
        <dbReference type="EnsemblMetazoa" id="HelroP121368"/>
    </source>
</evidence>
<dbReference type="SUPFAM" id="SSF81321">
    <property type="entry name" value="Family A G protein-coupled receptor-like"/>
    <property type="match status" value="1"/>
</dbReference>
<reference evidence="12 14" key="2">
    <citation type="journal article" date="2013" name="Nature">
        <title>Insights into bilaterian evolution from three spiralian genomes.</title>
        <authorList>
            <person name="Simakov O."/>
            <person name="Marletaz F."/>
            <person name="Cho S.J."/>
            <person name="Edsinger-Gonzales E."/>
            <person name="Havlak P."/>
            <person name="Hellsten U."/>
            <person name="Kuo D.H."/>
            <person name="Larsson T."/>
            <person name="Lv J."/>
            <person name="Arendt D."/>
            <person name="Savage R."/>
            <person name="Osoegawa K."/>
            <person name="de Jong P."/>
            <person name="Grimwood J."/>
            <person name="Chapman J.A."/>
            <person name="Shapiro H."/>
            <person name="Aerts A."/>
            <person name="Otillar R.P."/>
            <person name="Terry A.Y."/>
            <person name="Boore J.L."/>
            <person name="Grigoriev I.V."/>
            <person name="Lindberg D.R."/>
            <person name="Seaver E.C."/>
            <person name="Weisblat D.A."/>
            <person name="Putnam N.H."/>
            <person name="Rokhsar D.S."/>
        </authorList>
    </citation>
    <scope>NUCLEOTIDE SEQUENCE</scope>
</reference>
<dbReference type="GO" id="GO:0004930">
    <property type="term" value="F:G protein-coupled receptor activity"/>
    <property type="evidence" value="ECO:0000318"/>
    <property type="project" value="GO_Central"/>
</dbReference>
<dbReference type="eggNOG" id="KOG3656">
    <property type="taxonomic scope" value="Eukaryota"/>
</dbReference>
<dbReference type="PRINTS" id="PR00237">
    <property type="entry name" value="GPCRRHODOPSN"/>
</dbReference>
<keyword evidence="5 9" id="KW-0297">G-protein coupled receptor</keyword>
<evidence type="ECO:0000256" key="7">
    <source>
        <dbReference type="ARBA" id="ARBA00023170"/>
    </source>
</evidence>
<evidence type="ECO:0000256" key="9">
    <source>
        <dbReference type="RuleBase" id="RU000688"/>
    </source>
</evidence>
<dbReference type="Gene3D" id="1.20.1070.10">
    <property type="entry name" value="Rhodopsin 7-helix transmembrane proteins"/>
    <property type="match status" value="1"/>
</dbReference>
<dbReference type="FunFam" id="1.20.1070.10:FF:000282">
    <property type="entry name" value="Dopamine receptor 2"/>
    <property type="match status" value="1"/>
</dbReference>
<gene>
    <name evidence="13" type="primary">20195766</name>
    <name evidence="12" type="ORF">HELRODRAFT_121368</name>
</gene>
<reference evidence="14" key="1">
    <citation type="submission" date="2012-12" db="EMBL/GenBank/DDBJ databases">
        <authorList>
            <person name="Hellsten U."/>
            <person name="Grimwood J."/>
            <person name="Chapman J.A."/>
            <person name="Shapiro H."/>
            <person name="Aerts A."/>
            <person name="Otillar R.P."/>
            <person name="Terry A.Y."/>
            <person name="Boore J.L."/>
            <person name="Simakov O."/>
            <person name="Marletaz F."/>
            <person name="Cho S.-J."/>
            <person name="Edsinger-Gonzales E."/>
            <person name="Havlak P."/>
            <person name="Kuo D.-H."/>
            <person name="Larsson T."/>
            <person name="Lv J."/>
            <person name="Arendt D."/>
            <person name="Savage R."/>
            <person name="Osoegawa K."/>
            <person name="de Jong P."/>
            <person name="Lindberg D.R."/>
            <person name="Seaver E.C."/>
            <person name="Weisblat D.A."/>
            <person name="Putnam N.H."/>
            <person name="Grigoriev I.V."/>
            <person name="Rokhsar D.S."/>
        </authorList>
    </citation>
    <scope>NUCLEOTIDE SEQUENCE</scope>
</reference>
<keyword evidence="3 9" id="KW-0812">Transmembrane</keyword>
<feature type="transmembrane region" description="Helical" evidence="10">
    <location>
        <begin position="280"/>
        <end position="303"/>
    </location>
</feature>
<evidence type="ECO:0000256" key="2">
    <source>
        <dbReference type="ARBA" id="ARBA00022475"/>
    </source>
</evidence>
<evidence type="ECO:0000256" key="3">
    <source>
        <dbReference type="ARBA" id="ARBA00022692"/>
    </source>
</evidence>
<organism evidence="13 14">
    <name type="scientific">Helobdella robusta</name>
    <name type="common">Californian leech</name>
    <dbReference type="NCBI Taxonomy" id="6412"/>
    <lineage>
        <taxon>Eukaryota</taxon>
        <taxon>Metazoa</taxon>
        <taxon>Spiralia</taxon>
        <taxon>Lophotrochozoa</taxon>
        <taxon>Annelida</taxon>
        <taxon>Clitellata</taxon>
        <taxon>Hirudinea</taxon>
        <taxon>Rhynchobdellida</taxon>
        <taxon>Glossiphoniidae</taxon>
        <taxon>Helobdella</taxon>
    </lineage>
</organism>
<dbReference type="InterPro" id="IPR000276">
    <property type="entry name" value="GPCR_Rhodpsn"/>
</dbReference>
<dbReference type="Proteomes" id="UP000015101">
    <property type="component" value="Unassembled WGS sequence"/>
</dbReference>
<reference evidence="13" key="3">
    <citation type="submission" date="2015-06" db="UniProtKB">
        <authorList>
            <consortium name="EnsemblMetazoa"/>
        </authorList>
    </citation>
    <scope>IDENTIFICATION</scope>
</reference>
<dbReference type="GO" id="GO:0071880">
    <property type="term" value="P:adenylate cyclase-activating adrenergic receptor signaling pathway"/>
    <property type="evidence" value="ECO:0000318"/>
    <property type="project" value="GO_Central"/>
</dbReference>
<dbReference type="HOGENOM" id="CLU_009579_11_1_1"/>
<dbReference type="RefSeq" id="XP_009019647.1">
    <property type="nucleotide sequence ID" value="XM_009021399.1"/>
</dbReference>
<evidence type="ECO:0000313" key="12">
    <source>
        <dbReference type="EMBL" id="ESO02239.1"/>
    </source>
</evidence>
<feature type="transmembrane region" description="Helical" evidence="10">
    <location>
        <begin position="6"/>
        <end position="24"/>
    </location>
</feature>
<evidence type="ECO:0000256" key="6">
    <source>
        <dbReference type="ARBA" id="ARBA00023136"/>
    </source>
</evidence>
<dbReference type="EnsemblMetazoa" id="HelroT121368">
    <property type="protein sequence ID" value="HelroP121368"/>
    <property type="gene ID" value="HelroG121368"/>
</dbReference>
<evidence type="ECO:0000256" key="5">
    <source>
        <dbReference type="ARBA" id="ARBA00023040"/>
    </source>
</evidence>
<sequence length="350" mass="39631">LALFSLVTIVGNILVILAVCRERYLRTATNYFIVSLSLADLLIGALVMPFSISLEAESGVWRYGKTWCDLWHSFDVLASTASILNLSIISLDRYWAITDPIAYPRKMSSNRALFLVAVVWLCSACISFPAIFWWDQVNPHLSVETVCTFTEDSMYLVSSSLISFYLPMFIIFYAYYSIYNAAVKQKKILMSGTMTMANKRGSLGLELIIHPFKQQPLQPSTTTTKTQPPPSSSSSLLLTSSLLRTQQNVRPSRLISKKWATFTLRQRISRAAKEQKAAKTLGFVVGVFGFCCFPFFVTNLLYGVCHKNCVPNADIVFPIFTWLMYVNSGMNPFIYAYSLRDFRRAFLKIL</sequence>
<keyword evidence="8 9" id="KW-0807">Transducer</keyword>
<keyword evidence="6 10" id="KW-0472">Membrane</keyword>
<dbReference type="PANTHER" id="PTHR24248">
    <property type="entry name" value="ADRENERGIC RECEPTOR-RELATED G-PROTEIN COUPLED RECEPTOR"/>
    <property type="match status" value="1"/>
</dbReference>
<evidence type="ECO:0000313" key="14">
    <source>
        <dbReference type="Proteomes" id="UP000015101"/>
    </source>
</evidence>
<dbReference type="EMBL" id="AMQM01000828">
    <property type="status" value="NOT_ANNOTATED_CDS"/>
    <property type="molecule type" value="Genomic_DNA"/>
</dbReference>
<evidence type="ECO:0000256" key="8">
    <source>
        <dbReference type="ARBA" id="ARBA00023224"/>
    </source>
</evidence>
<dbReference type="CTD" id="20195766"/>
<feature type="transmembrane region" description="Helical" evidence="10">
    <location>
        <begin position="31"/>
        <end position="50"/>
    </location>
</feature>
<accession>T1EGR6</accession>
<evidence type="ECO:0000256" key="10">
    <source>
        <dbReference type="SAM" id="Phobius"/>
    </source>
</evidence>
<dbReference type="Pfam" id="PF00001">
    <property type="entry name" value="7tm_1"/>
    <property type="match status" value="1"/>
</dbReference>
<comment type="subcellular location">
    <subcellularLocation>
        <location evidence="1">Cell membrane</location>
        <topology evidence="1">Multi-pass membrane protein</topology>
    </subcellularLocation>
</comment>
<dbReference type="PANTHER" id="PTHR24248:SF185">
    <property type="entry name" value="DOPAMINE RECEPTOR 2"/>
    <property type="match status" value="1"/>
</dbReference>
<protein>
    <recommendedName>
        <fullName evidence="11">G-protein coupled receptors family 1 profile domain-containing protein</fullName>
    </recommendedName>
</protein>
<feature type="transmembrane region" description="Helical" evidence="10">
    <location>
        <begin position="112"/>
        <end position="134"/>
    </location>
</feature>
<evidence type="ECO:0000259" key="11">
    <source>
        <dbReference type="PROSITE" id="PS50262"/>
    </source>
</evidence>
<dbReference type="STRING" id="6412.T1EGR6"/>
<keyword evidence="7 9" id="KW-0675">Receptor</keyword>
<name>T1EGR6_HELRO</name>
<dbReference type="GeneID" id="20195766"/>